<evidence type="ECO:0000256" key="3">
    <source>
        <dbReference type="ARBA" id="ARBA00022723"/>
    </source>
</evidence>
<evidence type="ECO:0000313" key="7">
    <source>
        <dbReference type="EMBL" id="ATC64060.1"/>
    </source>
</evidence>
<keyword evidence="5 6" id="KW-0413">Isomerase</keyword>
<dbReference type="InterPro" id="IPR007045">
    <property type="entry name" value="KduI"/>
</dbReference>
<dbReference type="PANTHER" id="PTHR38461">
    <property type="entry name" value="4-DEOXY-L-THREO-5-HEXOSULOSE-URONATE KETOL-ISOMERASE"/>
    <property type="match status" value="1"/>
</dbReference>
<dbReference type="CDD" id="cd20491">
    <property type="entry name" value="cupin_KduI_C"/>
    <property type="match status" value="1"/>
</dbReference>
<dbReference type="NCBIfam" id="NF002091">
    <property type="entry name" value="PRK00924.1"/>
    <property type="match status" value="1"/>
</dbReference>
<dbReference type="GO" id="GO:0008697">
    <property type="term" value="F:4-deoxy-L-threo-5-hexosulose-uronate ketol-isomerase activity"/>
    <property type="evidence" value="ECO:0007669"/>
    <property type="project" value="UniProtKB-UniRule"/>
</dbReference>
<comment type="pathway">
    <text evidence="6">Glycan metabolism; pectin degradation; 2-dehydro-3-deoxy-D-gluconate from pectin: step 4/5.</text>
</comment>
<dbReference type="InterPro" id="IPR014710">
    <property type="entry name" value="RmlC-like_jellyroll"/>
</dbReference>
<accession>A0A290QA34</accession>
<evidence type="ECO:0000256" key="4">
    <source>
        <dbReference type="ARBA" id="ARBA00022833"/>
    </source>
</evidence>
<dbReference type="GO" id="GO:0008270">
    <property type="term" value="F:zinc ion binding"/>
    <property type="evidence" value="ECO:0007669"/>
    <property type="project" value="UniProtKB-UniRule"/>
</dbReference>
<dbReference type="Gene3D" id="2.60.120.10">
    <property type="entry name" value="Jelly Rolls"/>
    <property type="match status" value="1"/>
</dbReference>
<dbReference type="Gene3D" id="2.60.120.520">
    <property type="entry name" value="pectin degrading enzyme 5-keto 4- deoxyuronate isomerase, domain 1"/>
    <property type="match status" value="1"/>
</dbReference>
<dbReference type="UniPathway" id="UPA00545">
    <property type="reaction ID" value="UER00826"/>
</dbReference>
<evidence type="ECO:0000256" key="2">
    <source>
        <dbReference type="ARBA" id="ARBA00008086"/>
    </source>
</evidence>
<dbReference type="PANTHER" id="PTHR38461:SF1">
    <property type="entry name" value="4-DEOXY-L-THREO-5-HEXOSULOSE-URONATE KETOL-ISOMERASE"/>
    <property type="match status" value="1"/>
</dbReference>
<dbReference type="InterPro" id="IPR027449">
    <property type="entry name" value="KduI_N"/>
</dbReference>
<name>A0A290QA34_9BACT</name>
<keyword evidence="3 6" id="KW-0479">Metal-binding</keyword>
<keyword evidence="4 6" id="KW-0862">Zinc</keyword>
<dbReference type="CDD" id="cd20294">
    <property type="entry name" value="cupin_KduI_N"/>
    <property type="match status" value="1"/>
</dbReference>
<comment type="cofactor">
    <cofactor evidence="6">
        <name>Zn(2+)</name>
        <dbReference type="ChEBI" id="CHEBI:29105"/>
    </cofactor>
    <text evidence="6">Binds 1 zinc ion per subunit.</text>
</comment>
<feature type="binding site" evidence="6">
    <location>
        <position position="200"/>
    </location>
    <ligand>
        <name>Zn(2+)</name>
        <dbReference type="ChEBI" id="CHEBI:29105"/>
    </ligand>
</feature>
<dbReference type="HAMAP" id="MF_00687">
    <property type="entry name" value="KduI"/>
    <property type="match status" value="1"/>
</dbReference>
<keyword evidence="8" id="KW-1185">Reference proteome</keyword>
<dbReference type="OrthoDB" id="9770644at2"/>
<feature type="binding site" evidence="6">
    <location>
        <position position="193"/>
    </location>
    <ligand>
        <name>Zn(2+)</name>
        <dbReference type="ChEBI" id="CHEBI:29105"/>
    </ligand>
</feature>
<organism evidence="7 8">
    <name type="scientific">Nibricoccus aquaticus</name>
    <dbReference type="NCBI Taxonomy" id="2576891"/>
    <lineage>
        <taxon>Bacteria</taxon>
        <taxon>Pseudomonadati</taxon>
        <taxon>Verrucomicrobiota</taxon>
        <taxon>Opitutia</taxon>
        <taxon>Opitutales</taxon>
        <taxon>Opitutaceae</taxon>
        <taxon>Nibricoccus</taxon>
    </lineage>
</organism>
<protein>
    <recommendedName>
        <fullName evidence="6">4-deoxy-L-threo-5-hexosulose-uronate ketol-isomerase</fullName>
        <ecNumber evidence="6">5.3.1.17</ecNumber>
    </recommendedName>
    <alternativeName>
        <fullName evidence="6">5-keto-4-deoxyuronate isomerase</fullName>
    </alternativeName>
    <alternativeName>
        <fullName evidence="6">DKI isomerase</fullName>
    </alternativeName>
</protein>
<evidence type="ECO:0000256" key="5">
    <source>
        <dbReference type="ARBA" id="ARBA00023235"/>
    </source>
</evidence>
<comment type="similarity">
    <text evidence="2 6">Belongs to the KduI family.</text>
</comment>
<dbReference type="SUPFAM" id="SSF51182">
    <property type="entry name" value="RmlC-like cupins"/>
    <property type="match status" value="1"/>
</dbReference>
<reference evidence="7 8" key="1">
    <citation type="submission" date="2017-09" db="EMBL/GenBank/DDBJ databases">
        <title>Complete genome sequence of Verrucomicrobial strain HZ-65, isolated from freshwater.</title>
        <authorList>
            <person name="Choi A."/>
        </authorList>
    </citation>
    <scope>NUCLEOTIDE SEQUENCE [LARGE SCALE GENOMIC DNA]</scope>
    <source>
        <strain evidence="7 8">HZ-65</strain>
    </source>
</reference>
<dbReference type="RefSeq" id="WP_096055692.1">
    <property type="nucleotide sequence ID" value="NZ_CP023344.1"/>
</dbReference>
<dbReference type="EMBL" id="CP023344">
    <property type="protein sequence ID" value="ATC64060.1"/>
    <property type="molecule type" value="Genomic_DNA"/>
</dbReference>
<dbReference type="Pfam" id="PF04962">
    <property type="entry name" value="KduI"/>
    <property type="match status" value="1"/>
</dbReference>
<dbReference type="GO" id="GO:0019698">
    <property type="term" value="P:D-galacturonate catabolic process"/>
    <property type="evidence" value="ECO:0007669"/>
    <property type="project" value="TreeGrafter"/>
</dbReference>
<proteinExistence type="inferred from homology"/>
<evidence type="ECO:0000256" key="1">
    <source>
        <dbReference type="ARBA" id="ARBA00000552"/>
    </source>
</evidence>
<dbReference type="GO" id="GO:0042840">
    <property type="term" value="P:D-glucuronate catabolic process"/>
    <property type="evidence" value="ECO:0007669"/>
    <property type="project" value="TreeGrafter"/>
</dbReference>
<sequence length="274" mass="30224">MKLHYFPTPAQANVMSTEELRAHFHIGGLFQPGKVLAHYTDLDRMIVGAALPTTAPLGLPHDKELGTSFFLERREIGILNVGAPGSVKVGGTKYELGTLDCVYVGLGEKDVTFENGASGQAAFYFISTPAHAKYPTTVVRKADVSSDPIGDVTKANRRRILKYIHIDGVKSCQLVMGCTEFEPGSVWNTMPPHVHSRRTEIYLYFDVADQMVVHLMGEPQKTRHIIMRDREVVLSPAWSIHSGVGTGSYRFVWAMGGDNQVFSDMDACPIAELK</sequence>
<feature type="binding site" evidence="6">
    <location>
        <position position="241"/>
    </location>
    <ligand>
        <name>Zn(2+)</name>
        <dbReference type="ChEBI" id="CHEBI:29105"/>
    </ligand>
</feature>
<dbReference type="InterPro" id="IPR021120">
    <property type="entry name" value="KduI/IolB_isomerase"/>
</dbReference>
<evidence type="ECO:0000256" key="6">
    <source>
        <dbReference type="HAMAP-Rule" id="MF_00687"/>
    </source>
</evidence>
<feature type="binding site" evidence="6">
    <location>
        <position position="195"/>
    </location>
    <ligand>
        <name>Zn(2+)</name>
        <dbReference type="ChEBI" id="CHEBI:29105"/>
    </ligand>
</feature>
<dbReference type="GO" id="GO:0045490">
    <property type="term" value="P:pectin catabolic process"/>
    <property type="evidence" value="ECO:0007669"/>
    <property type="project" value="UniProtKB-UniRule"/>
</dbReference>
<evidence type="ECO:0000313" key="8">
    <source>
        <dbReference type="Proteomes" id="UP000217265"/>
    </source>
</evidence>
<dbReference type="Proteomes" id="UP000217265">
    <property type="component" value="Chromosome"/>
</dbReference>
<gene>
    <name evidence="6" type="primary">kduI</name>
    <name evidence="7" type="ORF">CMV30_08905</name>
</gene>
<dbReference type="InterPro" id="IPR011051">
    <property type="entry name" value="RmlC_Cupin_sf"/>
</dbReference>
<dbReference type="EC" id="5.3.1.17" evidence="6"/>
<comment type="function">
    <text evidence="6">Catalyzes the isomerization of 5-dehydro-4-deoxy-D-glucuronate to 3-deoxy-D-glycero-2,5-hexodiulosonate.</text>
</comment>
<dbReference type="KEGG" id="vbh:CMV30_08905"/>
<dbReference type="AlphaFoldDB" id="A0A290QA34"/>
<comment type="catalytic activity">
    <reaction evidence="1 6">
        <text>5-dehydro-4-deoxy-D-glucuronate = 3-deoxy-D-glycero-2,5-hexodiulosonate</text>
        <dbReference type="Rhea" id="RHEA:23896"/>
        <dbReference type="ChEBI" id="CHEBI:17117"/>
        <dbReference type="ChEBI" id="CHEBI:29071"/>
        <dbReference type="EC" id="5.3.1.17"/>
    </reaction>
</comment>